<dbReference type="InterPro" id="IPR010559">
    <property type="entry name" value="Sig_transdc_His_kin_internal"/>
</dbReference>
<keyword evidence="1" id="KW-1133">Transmembrane helix</keyword>
<keyword evidence="3" id="KW-0808">Transferase</keyword>
<feature type="domain" description="Signal transduction histidine kinase internal region" evidence="2">
    <location>
        <begin position="176"/>
        <end position="253"/>
    </location>
</feature>
<sequence length="360" mass="41671">MNVNWRRHIVLACSISVLISLVISYFTFRNSELSLGELLINYRFLKNTFLSFVLSMLIYAANVLTSAWVCRVMDKRDAKNEIAMSKITRNAVFFVNGILTSIVSYYLFLALILNLFYSLSFKAFFLGQHLSFGNFLGALLLSTFILLIVFTFAYHDELRLLELKNREMEIELQKSQIEGMKEQLSPHFLFNNMNVLISTIQEDPVKAEQFARSFSKIYRYVLEKLDYPLCNLSDEVSFIRDYVYLLNVRYDNAIAFSISEEVMKYDDVEVPTLSLQLLIENVVKHNVIPSEGSIRVELRIEEGGLVLWNEKYAKPKEVYSSGLGLQNLSKRNKLMVKQDIEISDLEDSFSVRIPLVRIES</sequence>
<keyword evidence="4" id="KW-1185">Reference proteome</keyword>
<dbReference type="AlphaFoldDB" id="A0A6I3LI40"/>
<name>A0A6I3LI40_9FLAO</name>
<keyword evidence="1" id="KW-0812">Transmembrane</keyword>
<feature type="transmembrane region" description="Helical" evidence="1">
    <location>
        <begin position="48"/>
        <end position="70"/>
    </location>
</feature>
<feature type="transmembrane region" description="Helical" evidence="1">
    <location>
        <begin position="135"/>
        <end position="154"/>
    </location>
</feature>
<dbReference type="Proteomes" id="UP000438760">
    <property type="component" value="Unassembled WGS sequence"/>
</dbReference>
<dbReference type="EMBL" id="WMJX01000005">
    <property type="protein sequence ID" value="MTG97246.1"/>
    <property type="molecule type" value="Genomic_DNA"/>
</dbReference>
<evidence type="ECO:0000256" key="1">
    <source>
        <dbReference type="SAM" id="Phobius"/>
    </source>
</evidence>
<dbReference type="PANTHER" id="PTHR34220">
    <property type="entry name" value="SENSOR HISTIDINE KINASE YPDA"/>
    <property type="match status" value="1"/>
</dbReference>
<dbReference type="GO" id="GO:0000155">
    <property type="term" value="F:phosphorelay sensor kinase activity"/>
    <property type="evidence" value="ECO:0007669"/>
    <property type="project" value="InterPro"/>
</dbReference>
<keyword evidence="1" id="KW-0472">Membrane</keyword>
<gene>
    <name evidence="3" type="ORF">GJV76_03700</name>
</gene>
<evidence type="ECO:0000313" key="4">
    <source>
        <dbReference type="Proteomes" id="UP000438760"/>
    </source>
</evidence>
<reference evidence="3 4" key="1">
    <citation type="submission" date="2019-11" db="EMBL/GenBank/DDBJ databases">
        <title>Genome of Strain BIT-d1.</title>
        <authorList>
            <person name="Yang Y."/>
        </authorList>
    </citation>
    <scope>NUCLEOTIDE SEQUENCE [LARGE SCALE GENOMIC DNA]</scope>
    <source>
        <strain evidence="3 4">BIT-d1</strain>
    </source>
</reference>
<proteinExistence type="predicted"/>
<feature type="transmembrane region" description="Helical" evidence="1">
    <location>
        <begin position="9"/>
        <end position="28"/>
    </location>
</feature>
<comment type="caution">
    <text evidence="3">The sequence shown here is derived from an EMBL/GenBank/DDBJ whole genome shotgun (WGS) entry which is preliminary data.</text>
</comment>
<dbReference type="InterPro" id="IPR050640">
    <property type="entry name" value="Bact_2-comp_sensor_kinase"/>
</dbReference>
<dbReference type="Pfam" id="PF06580">
    <property type="entry name" value="His_kinase"/>
    <property type="match status" value="1"/>
</dbReference>
<accession>A0A6I3LI40</accession>
<evidence type="ECO:0000313" key="3">
    <source>
        <dbReference type="EMBL" id="MTG97246.1"/>
    </source>
</evidence>
<protein>
    <submittedName>
        <fullName evidence="3">Histidine kinase</fullName>
    </submittedName>
</protein>
<dbReference type="GO" id="GO:0016020">
    <property type="term" value="C:membrane"/>
    <property type="evidence" value="ECO:0007669"/>
    <property type="project" value="InterPro"/>
</dbReference>
<keyword evidence="3" id="KW-0418">Kinase</keyword>
<evidence type="ECO:0000259" key="2">
    <source>
        <dbReference type="Pfam" id="PF06580"/>
    </source>
</evidence>
<dbReference type="OrthoDB" id="9809908at2"/>
<dbReference type="PANTHER" id="PTHR34220:SF7">
    <property type="entry name" value="SENSOR HISTIDINE KINASE YPDA"/>
    <property type="match status" value="1"/>
</dbReference>
<organism evidence="3 4">
    <name type="scientific">Myroides albus</name>
    <dbReference type="NCBI Taxonomy" id="2562892"/>
    <lineage>
        <taxon>Bacteria</taxon>
        <taxon>Pseudomonadati</taxon>
        <taxon>Bacteroidota</taxon>
        <taxon>Flavobacteriia</taxon>
        <taxon>Flavobacteriales</taxon>
        <taxon>Flavobacteriaceae</taxon>
        <taxon>Myroides</taxon>
    </lineage>
</organism>
<feature type="transmembrane region" description="Helical" evidence="1">
    <location>
        <begin position="91"/>
        <end position="115"/>
    </location>
</feature>